<evidence type="ECO:0000313" key="2">
    <source>
        <dbReference type="Proteomes" id="UP000499080"/>
    </source>
</evidence>
<name>A0A4Y2L1H3_ARAVE</name>
<keyword evidence="2" id="KW-1185">Reference proteome</keyword>
<dbReference type="AlphaFoldDB" id="A0A4Y2L1H3"/>
<dbReference type="InterPro" id="IPR001888">
    <property type="entry name" value="Transposase_1"/>
</dbReference>
<reference evidence="1 2" key="1">
    <citation type="journal article" date="2019" name="Sci. Rep.">
        <title>Orb-weaving spider Araneus ventricosus genome elucidates the spidroin gene catalogue.</title>
        <authorList>
            <person name="Kono N."/>
            <person name="Nakamura H."/>
            <person name="Ohtoshi R."/>
            <person name="Moran D.A.P."/>
            <person name="Shinohara A."/>
            <person name="Yoshida Y."/>
            <person name="Fujiwara M."/>
            <person name="Mori M."/>
            <person name="Tomita M."/>
            <person name="Arakawa K."/>
        </authorList>
    </citation>
    <scope>NUCLEOTIDE SEQUENCE [LARGE SCALE GENOMIC DNA]</scope>
</reference>
<evidence type="ECO:0000313" key="1">
    <source>
        <dbReference type="EMBL" id="GBN08454.1"/>
    </source>
</evidence>
<proteinExistence type="predicted"/>
<organism evidence="1 2">
    <name type="scientific">Araneus ventricosus</name>
    <name type="common">Orbweaver spider</name>
    <name type="synonym">Epeira ventricosa</name>
    <dbReference type="NCBI Taxonomy" id="182803"/>
    <lineage>
        <taxon>Eukaryota</taxon>
        <taxon>Metazoa</taxon>
        <taxon>Ecdysozoa</taxon>
        <taxon>Arthropoda</taxon>
        <taxon>Chelicerata</taxon>
        <taxon>Arachnida</taxon>
        <taxon>Araneae</taxon>
        <taxon>Araneomorphae</taxon>
        <taxon>Entelegynae</taxon>
        <taxon>Araneoidea</taxon>
        <taxon>Araneidae</taxon>
        <taxon>Araneus</taxon>
    </lineage>
</organism>
<sequence>MLTVTWDSKVIIFIDFVTSRTIDAARYCDILTKLMSAIRRQCRGVLSLDDNKERCKELPSLAGHRFIPGWFIDIDFTVREMYRCRWRIRGEIAKSLYFVIACFGL</sequence>
<comment type="caution">
    <text evidence="1">The sequence shown here is derived from an EMBL/GenBank/DDBJ whole genome shotgun (WGS) entry which is preliminary data.</text>
</comment>
<dbReference type="Pfam" id="PF01359">
    <property type="entry name" value="Transposase_1"/>
    <property type="match status" value="1"/>
</dbReference>
<protein>
    <submittedName>
        <fullName evidence="1">Uncharacterized protein</fullName>
    </submittedName>
</protein>
<dbReference type="EMBL" id="BGPR01005263">
    <property type="protein sequence ID" value="GBN08454.1"/>
    <property type="molecule type" value="Genomic_DNA"/>
</dbReference>
<accession>A0A4Y2L1H3</accession>
<dbReference type="Proteomes" id="UP000499080">
    <property type="component" value="Unassembled WGS sequence"/>
</dbReference>
<gene>
    <name evidence="1" type="ORF">AVEN_172676_1</name>
</gene>